<dbReference type="GO" id="GO:0006450">
    <property type="term" value="P:regulation of translational fidelity"/>
    <property type="evidence" value="ECO:0007669"/>
    <property type="project" value="TreeGrafter"/>
</dbReference>
<dbReference type="PANTHER" id="PTHR17490:SF18">
    <property type="entry name" value="THREONYLCARBAMOYL-AMP SYNTHASE"/>
    <property type="match status" value="1"/>
</dbReference>
<keyword evidence="12" id="KW-1185">Reference proteome</keyword>
<evidence type="ECO:0000256" key="3">
    <source>
        <dbReference type="ARBA" id="ARBA00022679"/>
    </source>
</evidence>
<dbReference type="InterPro" id="IPR006070">
    <property type="entry name" value="Sua5-like_dom"/>
</dbReference>
<keyword evidence="4 9" id="KW-0819">tRNA processing</keyword>
<comment type="subcellular location">
    <subcellularLocation>
        <location evidence="1 9">Cytoplasm</location>
    </subcellularLocation>
</comment>
<dbReference type="Proteomes" id="UP000032749">
    <property type="component" value="Chromosome"/>
</dbReference>
<name>R4YPW3_OLEAN</name>
<proteinExistence type="inferred from homology"/>
<dbReference type="GO" id="GO:0002949">
    <property type="term" value="P:tRNA threonylcarbamoyladenosine modification"/>
    <property type="evidence" value="ECO:0007669"/>
    <property type="project" value="UniProtKB-UniRule"/>
</dbReference>
<evidence type="ECO:0000313" key="11">
    <source>
        <dbReference type="EMBL" id="CCK74199.1"/>
    </source>
</evidence>
<evidence type="ECO:0000313" key="12">
    <source>
        <dbReference type="Proteomes" id="UP000032749"/>
    </source>
</evidence>
<evidence type="ECO:0000256" key="2">
    <source>
        <dbReference type="ARBA" id="ARBA00022490"/>
    </source>
</evidence>
<dbReference type="GO" id="GO:0003725">
    <property type="term" value="F:double-stranded RNA binding"/>
    <property type="evidence" value="ECO:0007669"/>
    <property type="project" value="InterPro"/>
</dbReference>
<feature type="domain" description="YrdC-like" evidence="10">
    <location>
        <begin position="7"/>
        <end position="185"/>
    </location>
</feature>
<dbReference type="GO" id="GO:0000049">
    <property type="term" value="F:tRNA binding"/>
    <property type="evidence" value="ECO:0007669"/>
    <property type="project" value="TreeGrafter"/>
</dbReference>
<dbReference type="HAMAP" id="MF_01852">
    <property type="entry name" value="TsaC"/>
    <property type="match status" value="1"/>
</dbReference>
<comment type="similarity">
    <text evidence="9">Belongs to the SUA5 family. TsaC subfamily.</text>
</comment>
<dbReference type="InterPro" id="IPR017945">
    <property type="entry name" value="DHBP_synth_RibB-like_a/b_dom"/>
</dbReference>
<dbReference type="EC" id="2.7.7.87" evidence="9"/>
<evidence type="ECO:0000256" key="5">
    <source>
        <dbReference type="ARBA" id="ARBA00022695"/>
    </source>
</evidence>
<dbReference type="InterPro" id="IPR050156">
    <property type="entry name" value="TC-AMP_synthase_SUA5"/>
</dbReference>
<dbReference type="PANTHER" id="PTHR17490">
    <property type="entry name" value="SUA5"/>
    <property type="match status" value="1"/>
</dbReference>
<dbReference type="PATRIC" id="fig|698738.3.peg.23"/>
<evidence type="ECO:0000256" key="8">
    <source>
        <dbReference type="ARBA" id="ARBA00048366"/>
    </source>
</evidence>
<comment type="function">
    <text evidence="9">Required for the formation of a threonylcarbamoyl group on adenosine at position 37 (t(6)A37) in tRNAs that read codons beginning with adenine. Catalyzes the conversion of L-threonine, HCO(3)(-)/CO(2) and ATP to give threonylcarbamoyl-AMP (TC-AMP) as the acyladenylate intermediate, with the release of diphosphate.</text>
</comment>
<keyword evidence="5 9" id="KW-0548">Nucleotidyltransferase</keyword>
<comment type="catalytic activity">
    <reaction evidence="8 9">
        <text>L-threonine + hydrogencarbonate + ATP = L-threonylcarbamoyladenylate + diphosphate + H2O</text>
        <dbReference type="Rhea" id="RHEA:36407"/>
        <dbReference type="ChEBI" id="CHEBI:15377"/>
        <dbReference type="ChEBI" id="CHEBI:17544"/>
        <dbReference type="ChEBI" id="CHEBI:30616"/>
        <dbReference type="ChEBI" id="CHEBI:33019"/>
        <dbReference type="ChEBI" id="CHEBI:57926"/>
        <dbReference type="ChEBI" id="CHEBI:73682"/>
        <dbReference type="EC" id="2.7.7.87"/>
    </reaction>
</comment>
<evidence type="ECO:0000256" key="6">
    <source>
        <dbReference type="ARBA" id="ARBA00022741"/>
    </source>
</evidence>
<dbReference type="Pfam" id="PF01300">
    <property type="entry name" value="Sua5_yciO_yrdC"/>
    <property type="match status" value="1"/>
</dbReference>
<sequence>MSDSSENFHLQQAIISLKAGGVIAYPTEGVWGLGCLWTDEAAINEILRLKQRPLEKGMIVLCSKLSDIERFLLPLAEKDIAQIEQDFPHPVTWILPCKLTVPESVRGQHSSIAVRFSRHRQVQNLCAKVGPIISTSANPTGLAAAMSILDVRHYFHDQLSYILPGELGGYSKPSEIRTLDGQRVR</sequence>
<evidence type="ECO:0000259" key="10">
    <source>
        <dbReference type="PROSITE" id="PS51163"/>
    </source>
</evidence>
<dbReference type="Gene3D" id="3.90.870.10">
    <property type="entry name" value="DHBP synthase"/>
    <property type="match status" value="1"/>
</dbReference>
<dbReference type="SUPFAM" id="SSF55821">
    <property type="entry name" value="YrdC/RibB"/>
    <property type="match status" value="1"/>
</dbReference>
<keyword evidence="6 9" id="KW-0547">Nucleotide-binding</keyword>
<dbReference type="GO" id="GO:0005524">
    <property type="term" value="F:ATP binding"/>
    <property type="evidence" value="ECO:0007669"/>
    <property type="project" value="UniProtKB-UniRule"/>
</dbReference>
<keyword evidence="7 9" id="KW-0067">ATP-binding</keyword>
<keyword evidence="3 9" id="KW-0808">Transferase</keyword>
<evidence type="ECO:0000256" key="7">
    <source>
        <dbReference type="ARBA" id="ARBA00022840"/>
    </source>
</evidence>
<reference evidence="11 12" key="1">
    <citation type="journal article" date="2013" name="Nat. Commun.">
        <title>Genome sequence and functional genomic analysis of the oil-degrading bacterium Oleispira antarctica.</title>
        <authorList>
            <person name="Kube M."/>
            <person name="Chernikova T.N."/>
            <person name="Al-Ramahi Y."/>
            <person name="Beloqui A."/>
            <person name="Lopez-Cortez N."/>
            <person name="Guazzaroni M.E."/>
            <person name="Heipieper H.J."/>
            <person name="Klages S."/>
            <person name="Kotsyurbenko O.R."/>
            <person name="Langer I."/>
            <person name="Nechitaylo T.Y."/>
            <person name="Lunsdorf H."/>
            <person name="Fernandez M."/>
            <person name="Juarez S."/>
            <person name="Ciordia S."/>
            <person name="Singer A."/>
            <person name="Kagan O."/>
            <person name="Egorova O."/>
            <person name="Petit P.A."/>
            <person name="Stogios P."/>
            <person name="Kim Y."/>
            <person name="Tchigvintsev A."/>
            <person name="Flick R."/>
            <person name="Denaro R."/>
            <person name="Genovese M."/>
            <person name="Albar J.P."/>
            <person name="Reva O.N."/>
            <person name="Martinez-Gomariz M."/>
            <person name="Tran H."/>
            <person name="Ferrer M."/>
            <person name="Savchenko A."/>
            <person name="Yakunin A.F."/>
            <person name="Yakimov M.M."/>
            <person name="Golyshina O.V."/>
            <person name="Reinhardt R."/>
            <person name="Golyshin P.N."/>
        </authorList>
    </citation>
    <scope>NUCLEOTIDE SEQUENCE [LARGE SCALE GENOMIC DNA]</scope>
</reference>
<dbReference type="EMBL" id="FO203512">
    <property type="protein sequence ID" value="CCK74199.1"/>
    <property type="molecule type" value="Genomic_DNA"/>
</dbReference>
<dbReference type="KEGG" id="oai:OLEAN_C00230"/>
<protein>
    <recommendedName>
        <fullName evidence="9">Threonylcarbamoyl-AMP synthase</fullName>
        <shortName evidence="9">TC-AMP synthase</shortName>
        <ecNumber evidence="9">2.7.7.87</ecNumber>
    </recommendedName>
    <alternativeName>
        <fullName evidence="9">L-threonylcarbamoyladenylate synthase</fullName>
    </alternativeName>
    <alternativeName>
        <fullName evidence="9">t(6)A37 threonylcarbamoyladenosine biosynthesis protein TsaC</fullName>
    </alternativeName>
    <alternativeName>
        <fullName evidence="9">tRNA threonylcarbamoyladenosine biosynthesis protein TsaC</fullName>
    </alternativeName>
</protein>
<dbReference type="PROSITE" id="PS51163">
    <property type="entry name" value="YRDC"/>
    <property type="match status" value="1"/>
</dbReference>
<dbReference type="HOGENOM" id="CLU_031397_6_0_6"/>
<organism evidence="11 12">
    <name type="scientific">Oleispira antarctica RB-8</name>
    <dbReference type="NCBI Taxonomy" id="698738"/>
    <lineage>
        <taxon>Bacteria</taxon>
        <taxon>Pseudomonadati</taxon>
        <taxon>Pseudomonadota</taxon>
        <taxon>Gammaproteobacteria</taxon>
        <taxon>Oceanospirillales</taxon>
        <taxon>Oceanospirillaceae</taxon>
        <taxon>Oleispira</taxon>
    </lineage>
</organism>
<gene>
    <name evidence="9" type="primary">tsaC</name>
    <name evidence="11" type="ORF">OLEAN_C00230</name>
</gene>
<dbReference type="GO" id="GO:0005737">
    <property type="term" value="C:cytoplasm"/>
    <property type="evidence" value="ECO:0007669"/>
    <property type="project" value="UniProtKB-SubCell"/>
</dbReference>
<evidence type="ECO:0000256" key="1">
    <source>
        <dbReference type="ARBA" id="ARBA00004496"/>
    </source>
</evidence>
<evidence type="ECO:0000256" key="9">
    <source>
        <dbReference type="HAMAP-Rule" id="MF_01852"/>
    </source>
</evidence>
<dbReference type="AlphaFoldDB" id="R4YPW3"/>
<dbReference type="STRING" id="698738.OLEAN_C00230"/>
<accession>R4YPW3</accession>
<dbReference type="InterPro" id="IPR023535">
    <property type="entry name" value="TC-AMP_synthase"/>
</dbReference>
<dbReference type="GO" id="GO:0061710">
    <property type="term" value="F:L-threonylcarbamoyladenylate synthase"/>
    <property type="evidence" value="ECO:0007669"/>
    <property type="project" value="UniProtKB-EC"/>
</dbReference>
<keyword evidence="2 9" id="KW-0963">Cytoplasm</keyword>
<evidence type="ECO:0000256" key="4">
    <source>
        <dbReference type="ARBA" id="ARBA00022694"/>
    </source>
</evidence>